<evidence type="ECO:0000313" key="3">
    <source>
        <dbReference type="Proteomes" id="UP000001296"/>
    </source>
</evidence>
<feature type="signal peptide" evidence="1">
    <location>
        <begin position="1"/>
        <end position="20"/>
    </location>
</feature>
<dbReference type="HOGENOM" id="CLU_946310_0_0_12"/>
<evidence type="ECO:0000313" key="2">
    <source>
        <dbReference type="EMBL" id="ADN01563.1"/>
    </source>
</evidence>
<feature type="chain" id="PRO_5003139735" evidence="1">
    <location>
        <begin position="21"/>
        <end position="293"/>
    </location>
</feature>
<dbReference type="KEGG" id="sta:STHERM_c06040"/>
<reference evidence="2 3" key="2">
    <citation type="journal article" date="2010" name="J. Bacteriol.">
        <title>Genome sequence of the polysaccharide-degrading, thermophilic anaerobe Spirochaeta thermophila DSM 6192.</title>
        <authorList>
            <person name="Angelov A."/>
            <person name="Liebl S."/>
            <person name="Ballschmiter M."/>
            <person name="Bomeke M."/>
            <person name="Lehmann R."/>
            <person name="Liesegang H."/>
            <person name="Daniel R."/>
            <person name="Liebl W."/>
        </authorList>
    </citation>
    <scope>NUCLEOTIDE SEQUENCE [LARGE SCALE GENOMIC DNA]</scope>
    <source>
        <strain evidence="3">ATCC 49972 / DSM 6192 / RI 19.B1</strain>
    </source>
</reference>
<protein>
    <submittedName>
        <fullName evidence="2">Uncharacterized protein</fullName>
    </submittedName>
</protein>
<sequence>MTLRRILLLFLLTIPLTARDFPQSILTIHPFPDTYTSPLLPHGTLRLWYETYTLKESPTDSFHIGISGAATPLAWRNLIALRIYFDSILVVGPLAPGDEPASVMEWWMNAVQYQYGALLGVRLSPLVLAAEYSRMSFHPLRWRIRDDLHLTDPATDRLGLLITTPPLSPLPWLTIIPSLRAAYVDLFDYWQAHGLPEFREDAYLRAGLLLTLPLHPLIHPYLETWNDLLLFPDTTGYAARFETGILLPSPAGGLRLHLVTNTFSDTQEVEEGPFPMTTAGFGFTFIVSSPGGR</sequence>
<dbReference type="RefSeq" id="WP_013313404.1">
    <property type="nucleotide sequence ID" value="NC_014484.1"/>
</dbReference>
<name>E0RQY5_WINT6</name>
<organism evidence="2 3">
    <name type="scientific">Winmispira thermophila (strain ATCC 49972 / DSM 6192 / RI 19.B1)</name>
    <name type="common">Spirochaeta thermophila</name>
    <dbReference type="NCBI Taxonomy" id="665571"/>
    <lineage>
        <taxon>Bacteria</taxon>
        <taxon>Pseudomonadati</taxon>
        <taxon>Spirochaetota</taxon>
        <taxon>Spirochaetia</taxon>
        <taxon>Winmispirales</taxon>
        <taxon>Winmispiraceae</taxon>
        <taxon>Winmispira</taxon>
    </lineage>
</organism>
<accession>E0RQY5</accession>
<dbReference type="AlphaFoldDB" id="E0RQY5"/>
<keyword evidence="1" id="KW-0732">Signal</keyword>
<dbReference type="Proteomes" id="UP000001296">
    <property type="component" value="Chromosome"/>
</dbReference>
<reference key="1">
    <citation type="submission" date="2009-08" db="EMBL/GenBank/DDBJ databases">
        <title>The genome sequence of Spirochaeta thermophila DSM6192.</title>
        <authorList>
            <person name="Angelov A."/>
            <person name="Mientus M."/>
            <person name="Wittenberg S."/>
            <person name="Lehmann R."/>
            <person name="Liesegang H."/>
            <person name="Daniel R."/>
            <person name="Liebl W."/>
        </authorList>
    </citation>
    <scope>NUCLEOTIDE SEQUENCE</scope>
    <source>
        <strain>DSM 6192</strain>
    </source>
</reference>
<evidence type="ECO:0000256" key="1">
    <source>
        <dbReference type="SAM" id="SignalP"/>
    </source>
</evidence>
<proteinExistence type="predicted"/>
<dbReference type="PaxDb" id="665571-STHERM_c06040"/>
<dbReference type="EMBL" id="CP001698">
    <property type="protein sequence ID" value="ADN01563.1"/>
    <property type="molecule type" value="Genomic_DNA"/>
</dbReference>
<gene>
    <name evidence="2" type="ordered locus">STHERM_c06040</name>
</gene>